<proteinExistence type="inferred from homology"/>
<dbReference type="Pfam" id="PF00892">
    <property type="entry name" value="EamA"/>
    <property type="match status" value="2"/>
</dbReference>
<name>A0A4R6QPS9_9BURK</name>
<dbReference type="SUPFAM" id="SSF103481">
    <property type="entry name" value="Multidrug resistance efflux transporter EmrE"/>
    <property type="match status" value="2"/>
</dbReference>
<comment type="similarity">
    <text evidence="2">Belongs to the EamA transporter family.</text>
</comment>
<dbReference type="InterPro" id="IPR000620">
    <property type="entry name" value="EamA_dom"/>
</dbReference>
<feature type="transmembrane region" description="Helical" evidence="6">
    <location>
        <begin position="83"/>
        <end position="105"/>
    </location>
</feature>
<evidence type="ECO:0000313" key="8">
    <source>
        <dbReference type="EMBL" id="TDP72502.1"/>
    </source>
</evidence>
<evidence type="ECO:0000256" key="2">
    <source>
        <dbReference type="ARBA" id="ARBA00007362"/>
    </source>
</evidence>
<protein>
    <submittedName>
        <fullName evidence="8">EamA domain-containing membrane protein RarD</fullName>
    </submittedName>
</protein>
<evidence type="ECO:0000259" key="7">
    <source>
        <dbReference type="Pfam" id="PF00892"/>
    </source>
</evidence>
<feature type="transmembrane region" description="Helical" evidence="6">
    <location>
        <begin position="56"/>
        <end position="77"/>
    </location>
</feature>
<keyword evidence="9" id="KW-1185">Reference proteome</keyword>
<evidence type="ECO:0000256" key="1">
    <source>
        <dbReference type="ARBA" id="ARBA00004141"/>
    </source>
</evidence>
<comment type="caution">
    <text evidence="8">The sequence shown here is derived from an EMBL/GenBank/DDBJ whole genome shotgun (WGS) entry which is preliminary data.</text>
</comment>
<feature type="transmembrane region" description="Helical" evidence="6">
    <location>
        <begin position="203"/>
        <end position="222"/>
    </location>
</feature>
<feature type="transmembrane region" description="Helical" evidence="6">
    <location>
        <begin position="112"/>
        <end position="131"/>
    </location>
</feature>
<dbReference type="AlphaFoldDB" id="A0A4R6QPS9"/>
<keyword evidence="3 6" id="KW-0812">Transmembrane</keyword>
<evidence type="ECO:0000256" key="3">
    <source>
        <dbReference type="ARBA" id="ARBA00022692"/>
    </source>
</evidence>
<dbReference type="InParanoid" id="A0A4R6QPS9"/>
<evidence type="ECO:0000256" key="6">
    <source>
        <dbReference type="SAM" id="Phobius"/>
    </source>
</evidence>
<accession>A0A4R6QPS9</accession>
<dbReference type="GO" id="GO:0016020">
    <property type="term" value="C:membrane"/>
    <property type="evidence" value="ECO:0007669"/>
    <property type="project" value="UniProtKB-SubCell"/>
</dbReference>
<dbReference type="EMBL" id="SNXS01000002">
    <property type="protein sequence ID" value="TDP72502.1"/>
    <property type="molecule type" value="Genomic_DNA"/>
</dbReference>
<dbReference type="InterPro" id="IPR037185">
    <property type="entry name" value="EmrE-like"/>
</dbReference>
<dbReference type="PANTHER" id="PTHR32322">
    <property type="entry name" value="INNER MEMBRANE TRANSPORTER"/>
    <property type="match status" value="1"/>
</dbReference>
<feature type="transmembrane region" description="Helical" evidence="6">
    <location>
        <begin position="259"/>
        <end position="275"/>
    </location>
</feature>
<feature type="transmembrane region" description="Helical" evidence="6">
    <location>
        <begin position="25"/>
        <end position="44"/>
    </location>
</feature>
<dbReference type="Proteomes" id="UP000295361">
    <property type="component" value="Unassembled WGS sequence"/>
</dbReference>
<feature type="domain" description="EamA" evidence="7">
    <location>
        <begin position="146"/>
        <end position="273"/>
    </location>
</feature>
<comment type="subcellular location">
    <subcellularLocation>
        <location evidence="1">Membrane</location>
        <topology evidence="1">Multi-pass membrane protein</topology>
    </subcellularLocation>
</comment>
<gene>
    <name evidence="8" type="ORF">DES47_102247</name>
</gene>
<dbReference type="InterPro" id="IPR050638">
    <property type="entry name" value="AA-Vitamin_Transporters"/>
</dbReference>
<dbReference type="Gene3D" id="1.10.3730.20">
    <property type="match status" value="1"/>
</dbReference>
<dbReference type="FunCoup" id="A0A4R6QPS9">
    <property type="interactions" value="52"/>
</dbReference>
<sequence>MVACGLLLATIGVFVEEAGQDPLTTVWFRCAFGLLALMVWGAATGRLGELRLRGRALLAALAASLLILANWALFFAAISRTSIGVATVVVHVHPLWLMLLGAWWLRERITRLQIAAVLLALAGLTLATGLLEGDASSGTYDKSYAIGLLMCLAGALCYASMGLIVKLARGISSFALAWWQCLVGTVLLSGWPLLHGWPAMGPAWGWLAGLGIIHTGLAYVLLYAGMARLPTSRVALLQFVYPAAAVLIDWGVYGHAQSPLQLLGIALMGAALLSLRRPAAR</sequence>
<evidence type="ECO:0000313" key="9">
    <source>
        <dbReference type="Proteomes" id="UP000295361"/>
    </source>
</evidence>
<reference evidence="8 9" key="1">
    <citation type="submission" date="2019-03" db="EMBL/GenBank/DDBJ databases">
        <title>Genomic Encyclopedia of Type Strains, Phase IV (KMG-IV): sequencing the most valuable type-strain genomes for metagenomic binning, comparative biology and taxonomic classification.</title>
        <authorList>
            <person name="Goeker M."/>
        </authorList>
    </citation>
    <scope>NUCLEOTIDE SEQUENCE [LARGE SCALE GENOMIC DNA]</scope>
    <source>
        <strain evidence="8 9">DSM 16998</strain>
    </source>
</reference>
<feature type="domain" description="EamA" evidence="7">
    <location>
        <begin position="2"/>
        <end position="127"/>
    </location>
</feature>
<evidence type="ECO:0000256" key="5">
    <source>
        <dbReference type="ARBA" id="ARBA00023136"/>
    </source>
</evidence>
<keyword evidence="5 6" id="KW-0472">Membrane</keyword>
<evidence type="ECO:0000256" key="4">
    <source>
        <dbReference type="ARBA" id="ARBA00022989"/>
    </source>
</evidence>
<feature type="transmembrane region" description="Helical" evidence="6">
    <location>
        <begin position="177"/>
        <end position="197"/>
    </location>
</feature>
<dbReference type="PANTHER" id="PTHR32322:SF2">
    <property type="entry name" value="EAMA DOMAIN-CONTAINING PROTEIN"/>
    <property type="match status" value="1"/>
</dbReference>
<organism evidence="8 9">
    <name type="scientific">Roseateles toxinivorans</name>
    <dbReference type="NCBI Taxonomy" id="270368"/>
    <lineage>
        <taxon>Bacteria</taxon>
        <taxon>Pseudomonadati</taxon>
        <taxon>Pseudomonadota</taxon>
        <taxon>Betaproteobacteria</taxon>
        <taxon>Burkholderiales</taxon>
        <taxon>Sphaerotilaceae</taxon>
        <taxon>Roseateles</taxon>
    </lineage>
</organism>
<feature type="transmembrane region" description="Helical" evidence="6">
    <location>
        <begin position="234"/>
        <end position="253"/>
    </location>
</feature>
<feature type="transmembrane region" description="Helical" evidence="6">
    <location>
        <begin position="143"/>
        <end position="165"/>
    </location>
</feature>
<keyword evidence="4 6" id="KW-1133">Transmembrane helix</keyword>